<evidence type="ECO:0000313" key="3">
    <source>
        <dbReference type="Proteomes" id="UP000824120"/>
    </source>
</evidence>
<protein>
    <submittedName>
        <fullName evidence="2">Uncharacterized protein</fullName>
    </submittedName>
</protein>
<keyword evidence="3" id="KW-1185">Reference proteome</keyword>
<gene>
    <name evidence="2" type="ORF">H5410_044674</name>
</gene>
<dbReference type="EMBL" id="JACXVP010000009">
    <property type="protein sequence ID" value="KAG5584240.1"/>
    <property type="molecule type" value="Genomic_DNA"/>
</dbReference>
<evidence type="ECO:0000313" key="2">
    <source>
        <dbReference type="EMBL" id="KAG5584240.1"/>
    </source>
</evidence>
<dbReference type="AlphaFoldDB" id="A0A9J5XBK5"/>
<feature type="compositionally biased region" description="Low complexity" evidence="1">
    <location>
        <begin position="204"/>
        <end position="214"/>
    </location>
</feature>
<feature type="region of interest" description="Disordered" evidence="1">
    <location>
        <begin position="108"/>
        <end position="263"/>
    </location>
</feature>
<reference evidence="2 3" key="1">
    <citation type="submission" date="2020-09" db="EMBL/GenBank/DDBJ databases">
        <title>De no assembly of potato wild relative species, Solanum commersonii.</title>
        <authorList>
            <person name="Cho K."/>
        </authorList>
    </citation>
    <scope>NUCLEOTIDE SEQUENCE [LARGE SCALE GENOMIC DNA]</scope>
    <source>
        <strain evidence="2">LZ3.2</strain>
        <tissue evidence="2">Leaf</tissue>
    </source>
</reference>
<evidence type="ECO:0000256" key="1">
    <source>
        <dbReference type="SAM" id="MobiDB-lite"/>
    </source>
</evidence>
<accession>A0A9J5XBK5</accession>
<comment type="caution">
    <text evidence="2">The sequence shown here is derived from an EMBL/GenBank/DDBJ whole genome shotgun (WGS) entry which is preliminary data.</text>
</comment>
<proteinExistence type="predicted"/>
<dbReference type="Proteomes" id="UP000824120">
    <property type="component" value="Chromosome 9"/>
</dbReference>
<organism evidence="2 3">
    <name type="scientific">Solanum commersonii</name>
    <name type="common">Commerson's wild potato</name>
    <name type="synonym">Commerson's nightshade</name>
    <dbReference type="NCBI Taxonomy" id="4109"/>
    <lineage>
        <taxon>Eukaryota</taxon>
        <taxon>Viridiplantae</taxon>
        <taxon>Streptophyta</taxon>
        <taxon>Embryophyta</taxon>
        <taxon>Tracheophyta</taxon>
        <taxon>Spermatophyta</taxon>
        <taxon>Magnoliopsida</taxon>
        <taxon>eudicotyledons</taxon>
        <taxon>Gunneridae</taxon>
        <taxon>Pentapetalae</taxon>
        <taxon>asterids</taxon>
        <taxon>lamiids</taxon>
        <taxon>Solanales</taxon>
        <taxon>Solanaceae</taxon>
        <taxon>Solanoideae</taxon>
        <taxon>Solaneae</taxon>
        <taxon>Solanum</taxon>
    </lineage>
</organism>
<feature type="compositionally biased region" description="Low complexity" evidence="1">
    <location>
        <begin position="169"/>
        <end position="193"/>
    </location>
</feature>
<sequence length="263" mass="28934">MMRSKNRLDWRATDEGKIHISCKSPKFSTQALSYASIFAKKTHIGVSSNANVLGRPPFPHELLKKTHTKGNDEFVDLKSKRTYVTTAPPLYVLRRDRHHLLVATTHLSPFSPTSLHPPPHSPLADEASSKAAVRPAAPRGEHHRRGLKQQLLRLASSSNSCSGQQRPPTTAAASSLAGTTSNTGRDSSSRSSRLQPAVATRRTSSSSQQHWQQQLRPATACSRRRQLAAAPDPASNTNSSSKQQRRLLRRDGTPWTAFARTKS</sequence>
<name>A0A9J5XBK5_SOLCO</name>
<feature type="compositionally biased region" description="Polar residues" evidence="1">
    <location>
        <begin position="155"/>
        <end position="168"/>
    </location>
</feature>